<reference evidence="1" key="1">
    <citation type="journal article" date="2014" name="Int. J. Syst. Evol. Microbiol.">
        <title>Complete genome of a new Firmicutes species belonging to the dominant human colonic microbiota ('Ruminococcus bicirculans') reveals two chromosomes and a selective capacity to utilize plant glucans.</title>
        <authorList>
            <consortium name="NISC Comparative Sequencing Program"/>
            <person name="Wegmann U."/>
            <person name="Louis P."/>
            <person name="Goesmann A."/>
            <person name="Henrissat B."/>
            <person name="Duncan S.H."/>
            <person name="Flint H.J."/>
        </authorList>
    </citation>
    <scope>NUCLEOTIDE SEQUENCE</scope>
    <source>
        <strain evidence="1">NBRC 105001</strain>
    </source>
</reference>
<evidence type="ECO:0000313" key="3">
    <source>
        <dbReference type="Proteomes" id="UP000239273"/>
    </source>
</evidence>
<organism evidence="2 3">
    <name type="scientific">Aliivibrio sifiae</name>
    <dbReference type="NCBI Taxonomy" id="566293"/>
    <lineage>
        <taxon>Bacteria</taxon>
        <taxon>Pseudomonadati</taxon>
        <taxon>Pseudomonadota</taxon>
        <taxon>Gammaproteobacteria</taxon>
        <taxon>Vibrionales</taxon>
        <taxon>Vibrionaceae</taxon>
        <taxon>Aliivibrio</taxon>
    </lineage>
</organism>
<keyword evidence="4" id="KW-1185">Reference proteome</keyword>
<sequence length="173" mass="19057">MYAKTELKQNVLDSAMVRFTAKEDLEKLAGAVGMKGQMLRNKLNGAQPHQLQVIELLKITKASGNKAIIEGVLLELGLTAVELPKLEATNKELTHRVLEVTATTGEITRHTLDINQTNRVTLKTKDAIVEKAQYTINELVLLMAEVEHKFHSIPVLSCAFDIAQSMPSIPSLS</sequence>
<dbReference type="OrthoDB" id="6418490at2"/>
<dbReference type="Proteomes" id="UP001156660">
    <property type="component" value="Unassembled WGS sequence"/>
</dbReference>
<dbReference type="EMBL" id="MSCP01000001">
    <property type="protein sequence ID" value="PQJ93130.1"/>
    <property type="molecule type" value="Genomic_DNA"/>
</dbReference>
<gene>
    <name evidence="2" type="ORF">BTO23_03275</name>
    <name evidence="1" type="ORF">GCM10007855_28400</name>
</gene>
<reference evidence="4" key="3">
    <citation type="journal article" date="2019" name="Int. J. Syst. Evol. Microbiol.">
        <title>The Global Catalogue of Microorganisms (GCM) 10K type strain sequencing project: providing services to taxonomists for standard genome sequencing and annotation.</title>
        <authorList>
            <consortium name="The Broad Institute Genomics Platform"/>
            <consortium name="The Broad Institute Genome Sequencing Center for Infectious Disease"/>
            <person name="Wu L."/>
            <person name="Ma J."/>
        </authorList>
    </citation>
    <scope>NUCLEOTIDE SEQUENCE [LARGE SCALE GENOMIC DNA]</scope>
    <source>
        <strain evidence="4">NBRC 105001</strain>
    </source>
</reference>
<dbReference type="RefSeq" id="WP_105062926.1">
    <property type="nucleotide sequence ID" value="NZ_BSOU01000007.1"/>
</dbReference>
<protein>
    <submittedName>
        <fullName evidence="2">Uncharacterized protein</fullName>
    </submittedName>
</protein>
<dbReference type="AlphaFoldDB" id="A0A2S7XHD8"/>
<name>A0A2S7XHD8_9GAMM</name>
<dbReference type="Proteomes" id="UP000239273">
    <property type="component" value="Unassembled WGS sequence"/>
</dbReference>
<proteinExistence type="predicted"/>
<accession>A0A2S7XHD8</accession>
<dbReference type="Pfam" id="PF06892">
    <property type="entry name" value="Phage_CP76"/>
    <property type="match status" value="1"/>
</dbReference>
<comment type="caution">
    <text evidence="2">The sequence shown here is derived from an EMBL/GenBank/DDBJ whole genome shotgun (WGS) entry which is preliminary data.</text>
</comment>
<reference evidence="2 3" key="2">
    <citation type="submission" date="2016-12" db="EMBL/GenBank/DDBJ databases">
        <title>Diversity of luminous bacteria.</title>
        <authorList>
            <person name="Yoshizawa S."/>
            <person name="Kogure K."/>
        </authorList>
    </citation>
    <scope>NUCLEOTIDE SEQUENCE [LARGE SCALE GENOMIC DNA]</scope>
    <source>
        <strain evidence="2 3">NBRC 105001</strain>
    </source>
</reference>
<dbReference type="InterPro" id="IPR009679">
    <property type="entry name" value="Phage_186_CII-like"/>
</dbReference>
<dbReference type="EMBL" id="BSOU01000007">
    <property type="protein sequence ID" value="GLR75966.1"/>
    <property type="molecule type" value="Genomic_DNA"/>
</dbReference>
<evidence type="ECO:0000313" key="4">
    <source>
        <dbReference type="Proteomes" id="UP001156660"/>
    </source>
</evidence>
<evidence type="ECO:0000313" key="2">
    <source>
        <dbReference type="EMBL" id="PQJ93130.1"/>
    </source>
</evidence>
<reference evidence="1" key="4">
    <citation type="submission" date="2023-01" db="EMBL/GenBank/DDBJ databases">
        <title>Draft genome sequence of Aliivibrio sifiae strain NBRC 105001.</title>
        <authorList>
            <person name="Sun Q."/>
            <person name="Mori K."/>
        </authorList>
    </citation>
    <scope>NUCLEOTIDE SEQUENCE</scope>
    <source>
        <strain evidence="1">NBRC 105001</strain>
    </source>
</reference>
<evidence type="ECO:0000313" key="1">
    <source>
        <dbReference type="EMBL" id="GLR75966.1"/>
    </source>
</evidence>
<dbReference type="GO" id="GO:0003677">
    <property type="term" value="F:DNA binding"/>
    <property type="evidence" value="ECO:0007669"/>
    <property type="project" value="InterPro"/>
</dbReference>